<feature type="domain" description="UvrD-like helicase ATP-binding" evidence="10">
    <location>
        <begin position="1"/>
        <end position="472"/>
    </location>
</feature>
<name>A0A510KJ53_9FUSO</name>
<dbReference type="GO" id="GO:0043138">
    <property type="term" value="F:3'-5' DNA helicase activity"/>
    <property type="evidence" value="ECO:0007669"/>
    <property type="project" value="UniProtKB-EC"/>
</dbReference>
<organism evidence="12 13">
    <name type="scientific">Leptotrichia trevisanii</name>
    <dbReference type="NCBI Taxonomy" id="109328"/>
    <lineage>
        <taxon>Bacteria</taxon>
        <taxon>Fusobacteriati</taxon>
        <taxon>Fusobacteriota</taxon>
        <taxon>Fusobacteriia</taxon>
        <taxon>Fusobacteriales</taxon>
        <taxon>Leptotrichiaceae</taxon>
        <taxon>Leptotrichia</taxon>
    </lineage>
</organism>
<keyword evidence="3 9" id="KW-0347">Helicase</keyword>
<dbReference type="STRING" id="1122173.GCA_000482505_01230"/>
<dbReference type="SUPFAM" id="SSF52540">
    <property type="entry name" value="P-loop containing nucleoside triphosphate hydrolases"/>
    <property type="match status" value="1"/>
</dbReference>
<evidence type="ECO:0000256" key="8">
    <source>
        <dbReference type="ARBA" id="ARBA00048988"/>
    </source>
</evidence>
<evidence type="ECO:0000256" key="7">
    <source>
        <dbReference type="ARBA" id="ARBA00034808"/>
    </source>
</evidence>
<comment type="catalytic activity">
    <reaction evidence="6">
        <text>Couples ATP hydrolysis with the unwinding of duplex DNA by translocating in the 3'-5' direction.</text>
        <dbReference type="EC" id="5.6.2.4"/>
    </reaction>
</comment>
<dbReference type="EMBL" id="AP019840">
    <property type="protein sequence ID" value="BBM51674.1"/>
    <property type="molecule type" value="Genomic_DNA"/>
</dbReference>
<evidence type="ECO:0000259" key="11">
    <source>
        <dbReference type="PROSITE" id="PS51217"/>
    </source>
</evidence>
<keyword evidence="2 9" id="KW-0378">Hydrolase</keyword>
<keyword evidence="4 9" id="KW-0067">ATP-binding</keyword>
<evidence type="ECO:0000256" key="1">
    <source>
        <dbReference type="ARBA" id="ARBA00022741"/>
    </source>
</evidence>
<accession>A0A510KJ53</accession>
<dbReference type="GO" id="GO:0000725">
    <property type="term" value="P:recombinational repair"/>
    <property type="evidence" value="ECO:0007669"/>
    <property type="project" value="TreeGrafter"/>
</dbReference>
<protein>
    <recommendedName>
        <fullName evidence="7">DNA 3'-5' helicase</fullName>
        <ecNumber evidence="7">5.6.2.4</ecNumber>
    </recommendedName>
</protein>
<reference evidence="12 13" key="1">
    <citation type="submission" date="2019-07" db="EMBL/GenBank/DDBJ databases">
        <title>Complete Genome Sequence of Leptotrichia trevisanii Strain JMUB3935.</title>
        <authorList>
            <person name="Watanabe S."/>
            <person name="Cui L."/>
        </authorList>
    </citation>
    <scope>NUCLEOTIDE SEQUENCE [LARGE SCALE GENOMIC DNA]</scope>
    <source>
        <strain evidence="12 13">JMUB3935</strain>
    </source>
</reference>
<dbReference type="Pfam" id="PF00580">
    <property type="entry name" value="UvrD-helicase"/>
    <property type="match status" value="1"/>
</dbReference>
<dbReference type="AlphaFoldDB" id="A0A510KJ53"/>
<evidence type="ECO:0000256" key="5">
    <source>
        <dbReference type="ARBA" id="ARBA00023235"/>
    </source>
</evidence>
<keyword evidence="5" id="KW-0413">Isomerase</keyword>
<dbReference type="PANTHER" id="PTHR11070:SF67">
    <property type="entry name" value="DNA 3'-5' HELICASE"/>
    <property type="match status" value="1"/>
</dbReference>
<feature type="domain" description="UvrD-like helicase C-terminal" evidence="11">
    <location>
        <begin position="473"/>
        <end position="780"/>
    </location>
</feature>
<dbReference type="GO" id="GO:0016887">
    <property type="term" value="F:ATP hydrolysis activity"/>
    <property type="evidence" value="ECO:0007669"/>
    <property type="project" value="RHEA"/>
</dbReference>
<dbReference type="InterPro" id="IPR027417">
    <property type="entry name" value="P-loop_NTPase"/>
</dbReference>
<dbReference type="PROSITE" id="PS51198">
    <property type="entry name" value="UVRD_HELICASE_ATP_BIND"/>
    <property type="match status" value="1"/>
</dbReference>
<dbReference type="Gene3D" id="3.40.50.300">
    <property type="entry name" value="P-loop containing nucleotide triphosphate hydrolases"/>
    <property type="match status" value="4"/>
</dbReference>
<evidence type="ECO:0000256" key="4">
    <source>
        <dbReference type="ARBA" id="ARBA00022840"/>
    </source>
</evidence>
<dbReference type="GO" id="GO:0005829">
    <property type="term" value="C:cytosol"/>
    <property type="evidence" value="ECO:0007669"/>
    <property type="project" value="TreeGrafter"/>
</dbReference>
<dbReference type="RefSeq" id="WP_232051224.1">
    <property type="nucleotide sequence ID" value="NZ_AP019840.1"/>
</dbReference>
<feature type="binding site" evidence="9">
    <location>
        <begin position="19"/>
        <end position="26"/>
    </location>
    <ligand>
        <name>ATP</name>
        <dbReference type="ChEBI" id="CHEBI:30616"/>
    </ligand>
</feature>
<evidence type="ECO:0000256" key="2">
    <source>
        <dbReference type="ARBA" id="ARBA00022801"/>
    </source>
</evidence>
<comment type="catalytic activity">
    <reaction evidence="8">
        <text>ATP + H2O = ADP + phosphate + H(+)</text>
        <dbReference type="Rhea" id="RHEA:13065"/>
        <dbReference type="ChEBI" id="CHEBI:15377"/>
        <dbReference type="ChEBI" id="CHEBI:15378"/>
        <dbReference type="ChEBI" id="CHEBI:30616"/>
        <dbReference type="ChEBI" id="CHEBI:43474"/>
        <dbReference type="ChEBI" id="CHEBI:456216"/>
        <dbReference type="EC" id="5.6.2.4"/>
    </reaction>
</comment>
<dbReference type="PROSITE" id="PS51217">
    <property type="entry name" value="UVRD_HELICASE_CTER"/>
    <property type="match status" value="1"/>
</dbReference>
<evidence type="ECO:0000313" key="13">
    <source>
        <dbReference type="Proteomes" id="UP000321378"/>
    </source>
</evidence>
<dbReference type="InterPro" id="IPR000212">
    <property type="entry name" value="DNA_helicase_UvrD/REP"/>
</dbReference>
<gene>
    <name evidence="12" type="ORF">JMUB3935_0649</name>
</gene>
<dbReference type="GO" id="GO:0003677">
    <property type="term" value="F:DNA binding"/>
    <property type="evidence" value="ECO:0007669"/>
    <property type="project" value="InterPro"/>
</dbReference>
<dbReference type="InterPro" id="IPR014016">
    <property type="entry name" value="UvrD-like_ATP-bd"/>
</dbReference>
<evidence type="ECO:0000259" key="10">
    <source>
        <dbReference type="PROSITE" id="PS51198"/>
    </source>
</evidence>
<evidence type="ECO:0000256" key="6">
    <source>
        <dbReference type="ARBA" id="ARBA00034617"/>
    </source>
</evidence>
<evidence type="ECO:0000313" key="12">
    <source>
        <dbReference type="EMBL" id="BBM51674.1"/>
    </source>
</evidence>
<proteinExistence type="predicted"/>
<evidence type="ECO:0000256" key="3">
    <source>
        <dbReference type="ARBA" id="ARBA00022806"/>
    </source>
</evidence>
<sequence length="1093" mass="129834">MMKINNVNDNKQNKIILKASAGTGKTYRLSLEYIANLIRGVNYKNIVVMTFTKKATAEIKERIYDFLYQIAFEKYDWIGLENSLKELYGFSDSEILKENLQNVYFEMIKNKDEIRIYTIDGFTNRIFKNTIAPYFGIYNYETIDKEEDEFYNDILIKIIGNSYYFEKFKFVFDEEKDRKNISTYVKIVKSLLDMQEKFLLAGDNYKEANLILKNNKSNTSFIQNFENIFENVKKIAEIKGKKVTEILNGKFTDIFKKFEELNQNNFDISAVQDKKIKLILEKSDDIFAKGNIWNGKKTGGKDVKELLDEMKEEQNILRETVSNYIFNEEVLPTDKKIKELAKIIFDIAEQMKLNTKRFTHTDISTYTYKFIFDKELGFVKTDNNNSNAVTEDFLELIGGQIDTIMIDEFQDTSILQWKILELLLSSAKNIICVGDEKQSIYNWRGGEKELFENLENLIGGNVQNLEKSYRSYKQIIENVNKIFTNYNENWKYTNSLYRDDEDYQRGYFGYYFQERKSRYGDEEEKPEKAYEEMIRNLREGKIQNFGKSCIICRGNRELAEITARLNEEKIPFTLESNSSILDYRAVKPLYKLIKFFVYHNFVYLLEFMRSDLIGCLNNHVKYLVENKDLIEKYITTNIDFSHKNLENENSFEYFVENLENFEEKENLLEYKNIDFMERNGLSFSETLEKIKELYKLSVNLNDKYLKDNFSKKIIQDFDVTSFYSTNSDIKNIFQFFNILKEFDNLYEFVVYIEDEKDNLRQISSSDENAINLMTIHKSKGLEFDTIIYYRKGKTGGNNFKTFETYFNYDENFASVTNFLITFSKYAKNLKNIKEYGIIAEKNVQKEKMEEINADYVALTRAKKNLLLYFEAYITKNGYSDDLVNKLIDVYNENTEFGIGKITETERKIHQIPENSNENTELCENKINNKILKTYFSDDKFKIKKSSITLEKEFKRKKGLAMHYYFEHILNDLKNDKLIAKSALLSRYGNMLGKKIIEELIVRMEKFIEKNKNIYDKKYKVYTEFEIYDSDGKKRIIDRINIDEENKKIYIYDYKTGFEPETNEKYQEQINEYRDILSKKVSTDYEIDVKLLEV</sequence>
<dbReference type="EC" id="5.6.2.4" evidence="7"/>
<evidence type="ECO:0000256" key="9">
    <source>
        <dbReference type="PROSITE-ProRule" id="PRU00560"/>
    </source>
</evidence>
<dbReference type="PANTHER" id="PTHR11070">
    <property type="entry name" value="UVRD / RECB / PCRA DNA HELICASE FAMILY MEMBER"/>
    <property type="match status" value="1"/>
</dbReference>
<dbReference type="InterPro" id="IPR014017">
    <property type="entry name" value="DNA_helicase_UvrD-like_C"/>
</dbReference>
<keyword evidence="1 9" id="KW-0547">Nucleotide-binding</keyword>
<dbReference type="GO" id="GO:0005524">
    <property type="term" value="F:ATP binding"/>
    <property type="evidence" value="ECO:0007669"/>
    <property type="project" value="UniProtKB-UniRule"/>
</dbReference>
<dbReference type="Pfam" id="PF13361">
    <property type="entry name" value="UvrD_C"/>
    <property type="match status" value="1"/>
</dbReference>
<dbReference type="Proteomes" id="UP000321378">
    <property type="component" value="Chromosome"/>
</dbReference>